<evidence type="ECO:0000256" key="12">
    <source>
        <dbReference type="PIRSR" id="PIRSR602403-1"/>
    </source>
</evidence>
<evidence type="ECO:0000313" key="16">
    <source>
        <dbReference type="Proteomes" id="UP000184267"/>
    </source>
</evidence>
<dbReference type="SUPFAM" id="SSF48264">
    <property type="entry name" value="Cytochrome P450"/>
    <property type="match status" value="1"/>
</dbReference>
<dbReference type="GO" id="GO:0020037">
    <property type="term" value="F:heme binding"/>
    <property type="evidence" value="ECO:0007669"/>
    <property type="project" value="InterPro"/>
</dbReference>
<feature type="signal peptide" evidence="14">
    <location>
        <begin position="1"/>
        <end position="16"/>
    </location>
</feature>
<evidence type="ECO:0000256" key="7">
    <source>
        <dbReference type="ARBA" id="ARBA00022989"/>
    </source>
</evidence>
<evidence type="ECO:0000256" key="9">
    <source>
        <dbReference type="ARBA" id="ARBA00023004"/>
    </source>
</evidence>
<dbReference type="Proteomes" id="UP000184267">
    <property type="component" value="Unassembled WGS sequence"/>
</dbReference>
<keyword evidence="8" id="KW-0560">Oxidoreductase</keyword>
<evidence type="ECO:0000256" key="5">
    <source>
        <dbReference type="ARBA" id="ARBA00022692"/>
    </source>
</evidence>
<evidence type="ECO:0000256" key="1">
    <source>
        <dbReference type="ARBA" id="ARBA00001971"/>
    </source>
</evidence>
<keyword evidence="5 13" id="KW-0812">Transmembrane</keyword>
<evidence type="ECO:0000256" key="13">
    <source>
        <dbReference type="SAM" id="Phobius"/>
    </source>
</evidence>
<sequence length="488" mass="54943">MYAAIWVLLVVLVVAGWNSHRRSAILGAIPVVGYSAPLLSMITALQFVRNSQRLIDEGYRKYRGGLYRIRLLAHWIVVATDAQAIEDIRKAPPHVLSFGAAQDVFLQTIHTAGPEVVHDRSHVTWIRSELTRCNAARFDALREEMAVALDEQIPLSAGWKAYPVEEVVAHVVCQMSNRLFVGEPLCRNSEYLELAMSFANEFIRDVIIVKSCPEWLKPPVARLLGNARKCAKRVATHLRPVIEQRDAAKRTLDKASASIPDDALQWCLDNATGDARHPANLALRMLWINFGSLHSPTVTLVFALYHLASSPEYMRILREEVDGVFAHEGWSKAALGKMRKLDSFLKEVLRLNPPGIWAQQRLALQPFTFSNGQTIPAGTMLACPVLSLHRDEENYPDANEFRPWRHCESDEAHKNLFVTTKPDFMPFGHGADACPGRFFAAIQMKALLAHIVLTYDVRFEEGRRMPERRFVAGVLLPGKASVEFRQRA</sequence>
<dbReference type="GO" id="GO:0016020">
    <property type="term" value="C:membrane"/>
    <property type="evidence" value="ECO:0007669"/>
    <property type="project" value="UniProtKB-SubCell"/>
</dbReference>
<protein>
    <submittedName>
        <fullName evidence="15">Ent-kaurene oxidase</fullName>
    </submittedName>
</protein>
<evidence type="ECO:0000256" key="4">
    <source>
        <dbReference type="ARBA" id="ARBA00022617"/>
    </source>
</evidence>
<feature type="chain" id="PRO_5012476816" evidence="14">
    <location>
        <begin position="17"/>
        <end position="488"/>
    </location>
</feature>
<dbReference type="AlphaFoldDB" id="A0A1M2V7M5"/>
<comment type="caution">
    <text evidence="15">The sequence shown here is derived from an EMBL/GenBank/DDBJ whole genome shotgun (WGS) entry which is preliminary data.</text>
</comment>
<dbReference type="InterPro" id="IPR001128">
    <property type="entry name" value="Cyt_P450"/>
</dbReference>
<keyword evidence="10" id="KW-0503">Monooxygenase</keyword>
<dbReference type="EMBL" id="MNAD01001610">
    <property type="protein sequence ID" value="OJT03506.1"/>
    <property type="molecule type" value="Genomic_DNA"/>
</dbReference>
<dbReference type="OrthoDB" id="1844152at2759"/>
<comment type="cofactor">
    <cofactor evidence="1 12">
        <name>heme</name>
        <dbReference type="ChEBI" id="CHEBI:30413"/>
    </cofactor>
</comment>
<evidence type="ECO:0000256" key="11">
    <source>
        <dbReference type="ARBA" id="ARBA00023136"/>
    </source>
</evidence>
<feature type="binding site" description="axial binding residue" evidence="12">
    <location>
        <position position="434"/>
    </location>
    <ligand>
        <name>heme</name>
        <dbReference type="ChEBI" id="CHEBI:30413"/>
    </ligand>
    <ligandPart>
        <name>Fe</name>
        <dbReference type="ChEBI" id="CHEBI:18248"/>
    </ligandPart>
</feature>
<organism evidence="15 16">
    <name type="scientific">Trametes pubescens</name>
    <name type="common">White-rot fungus</name>
    <dbReference type="NCBI Taxonomy" id="154538"/>
    <lineage>
        <taxon>Eukaryota</taxon>
        <taxon>Fungi</taxon>
        <taxon>Dikarya</taxon>
        <taxon>Basidiomycota</taxon>
        <taxon>Agaricomycotina</taxon>
        <taxon>Agaricomycetes</taxon>
        <taxon>Polyporales</taxon>
        <taxon>Polyporaceae</taxon>
        <taxon>Trametes</taxon>
    </lineage>
</organism>
<dbReference type="InterPro" id="IPR002403">
    <property type="entry name" value="Cyt_P450_E_grp-IV"/>
</dbReference>
<dbReference type="GO" id="GO:0005506">
    <property type="term" value="F:iron ion binding"/>
    <property type="evidence" value="ECO:0007669"/>
    <property type="project" value="InterPro"/>
</dbReference>
<feature type="transmembrane region" description="Helical" evidence="13">
    <location>
        <begin position="286"/>
        <end position="308"/>
    </location>
</feature>
<dbReference type="Gene3D" id="1.10.630.10">
    <property type="entry name" value="Cytochrome P450"/>
    <property type="match status" value="1"/>
</dbReference>
<evidence type="ECO:0000256" key="10">
    <source>
        <dbReference type="ARBA" id="ARBA00023033"/>
    </source>
</evidence>
<dbReference type="GO" id="GO:0004497">
    <property type="term" value="F:monooxygenase activity"/>
    <property type="evidence" value="ECO:0007669"/>
    <property type="project" value="UniProtKB-KW"/>
</dbReference>
<dbReference type="OMA" id="MACAHII"/>
<keyword evidence="6 12" id="KW-0479">Metal-binding</keyword>
<dbReference type="PANTHER" id="PTHR46206:SF5">
    <property type="entry name" value="P450, PUTATIVE (EUROFUNG)-RELATED"/>
    <property type="match status" value="1"/>
</dbReference>
<dbReference type="PANTHER" id="PTHR46206">
    <property type="entry name" value="CYTOCHROME P450"/>
    <property type="match status" value="1"/>
</dbReference>
<keyword evidence="7 13" id="KW-1133">Transmembrane helix</keyword>
<comment type="subcellular location">
    <subcellularLocation>
        <location evidence="2">Membrane</location>
    </subcellularLocation>
</comment>
<keyword evidence="14" id="KW-0732">Signal</keyword>
<gene>
    <name evidence="15" type="ORF">TRAPUB_5846</name>
</gene>
<dbReference type="PRINTS" id="PR00465">
    <property type="entry name" value="EP450IV"/>
</dbReference>
<evidence type="ECO:0000256" key="6">
    <source>
        <dbReference type="ARBA" id="ARBA00022723"/>
    </source>
</evidence>
<reference evidence="15 16" key="1">
    <citation type="submission" date="2016-10" db="EMBL/GenBank/DDBJ databases">
        <title>Genome sequence of the basidiomycete white-rot fungus Trametes pubescens.</title>
        <authorList>
            <person name="Makela M.R."/>
            <person name="Granchi Z."/>
            <person name="Peng M."/>
            <person name="De Vries R.P."/>
            <person name="Grigoriev I."/>
            <person name="Riley R."/>
            <person name="Hilden K."/>
        </authorList>
    </citation>
    <scope>NUCLEOTIDE SEQUENCE [LARGE SCALE GENOMIC DNA]</scope>
    <source>
        <strain evidence="15 16">FBCC735</strain>
    </source>
</reference>
<comment type="similarity">
    <text evidence="3">Belongs to the cytochrome P450 family.</text>
</comment>
<keyword evidence="9 12" id="KW-0408">Iron</keyword>
<evidence type="ECO:0000256" key="14">
    <source>
        <dbReference type="SAM" id="SignalP"/>
    </source>
</evidence>
<evidence type="ECO:0000256" key="2">
    <source>
        <dbReference type="ARBA" id="ARBA00004370"/>
    </source>
</evidence>
<evidence type="ECO:0000256" key="8">
    <source>
        <dbReference type="ARBA" id="ARBA00023002"/>
    </source>
</evidence>
<feature type="transmembrane region" description="Helical" evidence="13">
    <location>
        <begin position="25"/>
        <end position="45"/>
    </location>
</feature>
<accession>A0A1M2V7M5</accession>
<evidence type="ECO:0000256" key="3">
    <source>
        <dbReference type="ARBA" id="ARBA00010617"/>
    </source>
</evidence>
<evidence type="ECO:0000313" key="15">
    <source>
        <dbReference type="EMBL" id="OJT03506.1"/>
    </source>
</evidence>
<dbReference type="InterPro" id="IPR036396">
    <property type="entry name" value="Cyt_P450_sf"/>
</dbReference>
<proteinExistence type="inferred from homology"/>
<keyword evidence="16" id="KW-1185">Reference proteome</keyword>
<keyword evidence="11 13" id="KW-0472">Membrane</keyword>
<dbReference type="Pfam" id="PF00067">
    <property type="entry name" value="p450"/>
    <property type="match status" value="1"/>
</dbReference>
<name>A0A1M2V7M5_TRAPU</name>
<keyword evidence="4 12" id="KW-0349">Heme</keyword>
<dbReference type="GO" id="GO:0016705">
    <property type="term" value="F:oxidoreductase activity, acting on paired donors, with incorporation or reduction of molecular oxygen"/>
    <property type="evidence" value="ECO:0007669"/>
    <property type="project" value="InterPro"/>
</dbReference>
<dbReference type="CDD" id="cd11041">
    <property type="entry name" value="CYP503A1-like"/>
    <property type="match status" value="1"/>
</dbReference>
<dbReference type="STRING" id="154538.A0A1M2V7M5"/>